<evidence type="ECO:0000256" key="7">
    <source>
        <dbReference type="RuleBase" id="RU363032"/>
    </source>
</evidence>
<organism evidence="9 10">
    <name type="scientific">Caldicellulosiruptor diazotrophicus</name>
    <dbReference type="NCBI Taxonomy" id="2806205"/>
    <lineage>
        <taxon>Bacteria</taxon>
        <taxon>Bacillati</taxon>
        <taxon>Bacillota</taxon>
        <taxon>Bacillota incertae sedis</taxon>
        <taxon>Caldicellulosiruptorales</taxon>
        <taxon>Caldicellulosiruptoraceae</taxon>
        <taxon>Caldicellulosiruptor</taxon>
    </lineage>
</organism>
<feature type="transmembrane region" description="Helical" evidence="7">
    <location>
        <begin position="202"/>
        <end position="230"/>
    </location>
</feature>
<evidence type="ECO:0000313" key="10">
    <source>
        <dbReference type="Proteomes" id="UP000663623"/>
    </source>
</evidence>
<evidence type="ECO:0000256" key="3">
    <source>
        <dbReference type="ARBA" id="ARBA00022475"/>
    </source>
</evidence>
<evidence type="ECO:0000256" key="5">
    <source>
        <dbReference type="ARBA" id="ARBA00022989"/>
    </source>
</evidence>
<dbReference type="PROSITE" id="PS50928">
    <property type="entry name" value="ABC_TM1"/>
    <property type="match status" value="1"/>
</dbReference>
<protein>
    <submittedName>
        <fullName evidence="9">Sugar ABC transporter permease</fullName>
    </submittedName>
</protein>
<name>A0ABM7NMU5_9FIRM</name>
<keyword evidence="4 7" id="KW-0812">Transmembrane</keyword>
<gene>
    <name evidence="9" type="ORF">CaldiYA01_14030</name>
</gene>
<sequence>MKFSIYNKEKVVGYLFILAPILQFFIFALGPLIYSFYASFTDWDGLTQPSFIGLENYKEIVLDDRFWKALYNTIFYMIGIPIGMFLSIILAILMNQKLRGISIYRVIYYIPNISSLVAIAILWQWIYNPDYGILNNMLYKLFHIQGPNWLYNTTWVKPAIIIVTVWRGLGYSTLLYLAGLQNIPHVYYEAAEIDGASSLKKFIYITLPLLTPTSFYIVVTTCIGGLQMFVEPQILANNGGPEYSAATVVFYLWQKAFINYDMGYACAVAWILGAIIFVVTLIQFKYANKWVYGMD</sequence>
<dbReference type="InterPro" id="IPR000515">
    <property type="entry name" value="MetI-like"/>
</dbReference>
<dbReference type="Proteomes" id="UP000663623">
    <property type="component" value="Chromosome"/>
</dbReference>
<feature type="transmembrane region" description="Helical" evidence="7">
    <location>
        <begin position="12"/>
        <end position="37"/>
    </location>
</feature>
<proteinExistence type="inferred from homology"/>
<evidence type="ECO:0000256" key="2">
    <source>
        <dbReference type="ARBA" id="ARBA00022448"/>
    </source>
</evidence>
<dbReference type="CDD" id="cd06261">
    <property type="entry name" value="TM_PBP2"/>
    <property type="match status" value="1"/>
</dbReference>
<feature type="transmembrane region" description="Helical" evidence="7">
    <location>
        <begin position="262"/>
        <end position="284"/>
    </location>
</feature>
<dbReference type="Pfam" id="PF00528">
    <property type="entry name" value="BPD_transp_1"/>
    <property type="match status" value="1"/>
</dbReference>
<feature type="transmembrane region" description="Helical" evidence="7">
    <location>
        <begin position="74"/>
        <end position="94"/>
    </location>
</feature>
<evidence type="ECO:0000256" key="4">
    <source>
        <dbReference type="ARBA" id="ARBA00022692"/>
    </source>
</evidence>
<dbReference type="InterPro" id="IPR051393">
    <property type="entry name" value="ABC_transporter_permease"/>
</dbReference>
<evidence type="ECO:0000259" key="8">
    <source>
        <dbReference type="PROSITE" id="PS50928"/>
    </source>
</evidence>
<dbReference type="InterPro" id="IPR035906">
    <property type="entry name" value="MetI-like_sf"/>
</dbReference>
<dbReference type="EMBL" id="AP024480">
    <property type="protein sequence ID" value="BCS81443.1"/>
    <property type="molecule type" value="Genomic_DNA"/>
</dbReference>
<accession>A0ABM7NMU5</accession>
<feature type="domain" description="ABC transmembrane type-1" evidence="8">
    <location>
        <begin position="69"/>
        <end position="283"/>
    </location>
</feature>
<comment type="subcellular location">
    <subcellularLocation>
        <location evidence="1 7">Cell membrane</location>
        <topology evidence="1 7">Multi-pass membrane protein</topology>
    </subcellularLocation>
</comment>
<feature type="transmembrane region" description="Helical" evidence="7">
    <location>
        <begin position="159"/>
        <end position="181"/>
    </location>
</feature>
<dbReference type="RefSeq" id="WP_013403509.1">
    <property type="nucleotide sequence ID" value="NZ_AP024480.1"/>
</dbReference>
<evidence type="ECO:0000256" key="1">
    <source>
        <dbReference type="ARBA" id="ARBA00004651"/>
    </source>
</evidence>
<dbReference type="SUPFAM" id="SSF161098">
    <property type="entry name" value="MetI-like"/>
    <property type="match status" value="1"/>
</dbReference>
<feature type="transmembrane region" description="Helical" evidence="7">
    <location>
        <begin position="106"/>
        <end position="127"/>
    </location>
</feature>
<keyword evidence="3" id="KW-1003">Cell membrane</keyword>
<evidence type="ECO:0000313" key="9">
    <source>
        <dbReference type="EMBL" id="BCS81443.1"/>
    </source>
</evidence>
<evidence type="ECO:0000256" key="6">
    <source>
        <dbReference type="ARBA" id="ARBA00023136"/>
    </source>
</evidence>
<dbReference type="Gene3D" id="1.10.3720.10">
    <property type="entry name" value="MetI-like"/>
    <property type="match status" value="1"/>
</dbReference>
<dbReference type="PANTHER" id="PTHR30193">
    <property type="entry name" value="ABC TRANSPORTER PERMEASE PROTEIN"/>
    <property type="match status" value="1"/>
</dbReference>
<comment type="similarity">
    <text evidence="7">Belongs to the binding-protein-dependent transport system permease family.</text>
</comment>
<dbReference type="PANTHER" id="PTHR30193:SF37">
    <property type="entry name" value="INNER MEMBRANE ABC TRANSPORTER PERMEASE PROTEIN YCJO"/>
    <property type="match status" value="1"/>
</dbReference>
<reference evidence="9 10" key="1">
    <citation type="submission" date="2021-02" db="EMBL/GenBank/DDBJ databases">
        <title>Nitrogen-fixing ability and nitrogen fixation related genes of thermophilic fermentative bacteria in the genus Caldicellulosiruptor.</title>
        <authorList>
            <person name="Chen Y."/>
            <person name="Nishihara A."/>
            <person name="Haruta S."/>
        </authorList>
    </citation>
    <scope>NUCLEOTIDE SEQUENCE [LARGE SCALE GENOMIC DNA]</scope>
    <source>
        <strain evidence="9 10">YA01</strain>
    </source>
</reference>
<keyword evidence="6 7" id="KW-0472">Membrane</keyword>
<keyword evidence="10" id="KW-1185">Reference proteome</keyword>
<keyword evidence="2 7" id="KW-0813">Transport</keyword>
<keyword evidence="5 7" id="KW-1133">Transmembrane helix</keyword>